<evidence type="ECO:0000313" key="6">
    <source>
        <dbReference type="EMBL" id="CAL5131680.1"/>
    </source>
</evidence>
<dbReference type="InterPro" id="IPR013151">
    <property type="entry name" value="Immunoglobulin_dom"/>
</dbReference>
<dbReference type="Pfam" id="PF00041">
    <property type="entry name" value="fn3"/>
    <property type="match status" value="1"/>
</dbReference>
<dbReference type="InterPro" id="IPR036116">
    <property type="entry name" value="FN3_sf"/>
</dbReference>
<evidence type="ECO:0000256" key="1">
    <source>
        <dbReference type="ARBA" id="ARBA00022737"/>
    </source>
</evidence>
<evidence type="ECO:0000256" key="2">
    <source>
        <dbReference type="SAM" id="Phobius"/>
    </source>
</evidence>
<dbReference type="InterPro" id="IPR036179">
    <property type="entry name" value="Ig-like_dom_sf"/>
</dbReference>
<dbReference type="InterPro" id="IPR007110">
    <property type="entry name" value="Ig-like_dom"/>
</dbReference>
<feature type="domain" description="Ig-like" evidence="4">
    <location>
        <begin position="419"/>
        <end position="525"/>
    </location>
</feature>
<feature type="domain" description="Ig-like" evidence="4">
    <location>
        <begin position="311"/>
        <end position="412"/>
    </location>
</feature>
<evidence type="ECO:0000259" key="4">
    <source>
        <dbReference type="PROSITE" id="PS50835"/>
    </source>
</evidence>
<dbReference type="InterPro" id="IPR003598">
    <property type="entry name" value="Ig_sub2"/>
</dbReference>
<organism evidence="6 7">
    <name type="scientific">Calicophoron daubneyi</name>
    <name type="common">Rumen fluke</name>
    <name type="synonym">Paramphistomum daubneyi</name>
    <dbReference type="NCBI Taxonomy" id="300641"/>
    <lineage>
        <taxon>Eukaryota</taxon>
        <taxon>Metazoa</taxon>
        <taxon>Spiralia</taxon>
        <taxon>Lophotrochozoa</taxon>
        <taxon>Platyhelminthes</taxon>
        <taxon>Trematoda</taxon>
        <taxon>Digenea</taxon>
        <taxon>Plagiorchiida</taxon>
        <taxon>Pronocephalata</taxon>
        <taxon>Paramphistomoidea</taxon>
        <taxon>Paramphistomidae</taxon>
        <taxon>Calicophoron</taxon>
    </lineage>
</organism>
<keyword evidence="2" id="KW-0812">Transmembrane</keyword>
<dbReference type="InterPro" id="IPR003599">
    <property type="entry name" value="Ig_sub"/>
</dbReference>
<keyword evidence="2" id="KW-0472">Membrane</keyword>
<dbReference type="InterPro" id="IPR050964">
    <property type="entry name" value="Striated_Muscle_Regulatory"/>
</dbReference>
<sequence length="833" mass="94567">MDKALLKLLLLLSLLISLGDALELRIDNVDKYGRIRIQAGKTLAMVCNYRALSLEGAILEWYLPSDSRNPVRADEKAYVYWQDEVNRKGYVLVVRTVTLDDSGKYTCRMGRQEGDRFLELARKEAEVIVERSIATTDCPREQWIPQSSGYEENETSISYFFQEDSVTIRCVIQALPPPTIHWRFKGRPITTGGSPPRITFGPRVVGPYESGAVVHNREAYLQCLAAGNPHPTVHWYRARDPQTELQLVDPQNFYVNTNGQVGMLRIVRAKFPDDSDVYICRALVTLPTVYERSQDHLLAEGRIQINVTLRPKLIPLTTMDRYVDLGDTVTVQCKIRGSDPLELNFKKLYSNKPLVEGIQPDDPRISVRKDVDSDDPLNHNIYLTIQNTTLDDTWNYTCHAYNAGNREQWNTTIMVMQTPQMIRYGNLPSTDERSNLRFGWRFNATNLSCASTGMPHPTWTWYRRGEQILDSGNTTFRIISWDNWNWSQSWLQIKPQPSNEHFIYDEYVCKATNLRGTNQSSIRLQRASVPGQPLLRSYVATQSTLELEIEPPVYTGGLPPLAYELSYTAIGGPTRWYGPVTFPLDGSTEMGRPRSRLTGLVGGTAYQLHLSARSIVGVGTPLVFFIRTLDATRPGPVEIKGDGYGTYPYSHVVKWIPPLTGGLPITGYRIRVRPVGTTEGNLLPPEAWEIRPKGSWQEFIPQFDHPYLDYYHITNLDPDNVYQVVVEAENALGRSLDGVSLEEYAFVNRTPSKIPSVQTNYLSNATPIYTNVVRRVLMPNVFPHDFVPVWYLFKTAVADPLGRPPRVYGGSSRHTIAPFLIIILLYLSTLFFP</sequence>
<feature type="domain" description="Ig-like" evidence="4">
    <location>
        <begin position="196"/>
        <end position="282"/>
    </location>
</feature>
<dbReference type="PROSITE" id="PS50853">
    <property type="entry name" value="FN3"/>
    <property type="match status" value="2"/>
</dbReference>
<gene>
    <name evidence="6" type="ORF">CDAUBV1_LOCUS4189</name>
</gene>
<proteinExistence type="predicted"/>
<dbReference type="Pfam" id="PF00047">
    <property type="entry name" value="ig"/>
    <property type="match status" value="1"/>
</dbReference>
<dbReference type="AlphaFoldDB" id="A0AAV2T4N5"/>
<keyword evidence="3" id="KW-0732">Signal</keyword>
<evidence type="ECO:0000256" key="3">
    <source>
        <dbReference type="SAM" id="SignalP"/>
    </source>
</evidence>
<feature type="chain" id="PRO_5043371290" evidence="3">
    <location>
        <begin position="22"/>
        <end position="833"/>
    </location>
</feature>
<dbReference type="PROSITE" id="PS50835">
    <property type="entry name" value="IG_LIKE"/>
    <property type="match status" value="4"/>
</dbReference>
<dbReference type="PANTHER" id="PTHR13817:SF73">
    <property type="entry name" value="FIBRONECTIN TYPE-III DOMAIN-CONTAINING PROTEIN"/>
    <property type="match status" value="1"/>
</dbReference>
<name>A0AAV2T4N5_CALDB</name>
<dbReference type="SMART" id="SM00060">
    <property type="entry name" value="FN3"/>
    <property type="match status" value="2"/>
</dbReference>
<accession>A0AAV2T4N5</accession>
<feature type="domain" description="Fibronectin type-III" evidence="5">
    <location>
        <begin position="633"/>
        <end position="753"/>
    </location>
</feature>
<dbReference type="SUPFAM" id="SSF49265">
    <property type="entry name" value="Fibronectin type III"/>
    <property type="match status" value="1"/>
</dbReference>
<comment type="caution">
    <text evidence="6">The sequence shown here is derived from an EMBL/GenBank/DDBJ whole genome shotgun (WGS) entry which is preliminary data.</text>
</comment>
<dbReference type="InterPro" id="IPR013783">
    <property type="entry name" value="Ig-like_fold"/>
</dbReference>
<dbReference type="SUPFAM" id="SSF48726">
    <property type="entry name" value="Immunoglobulin"/>
    <property type="match status" value="4"/>
</dbReference>
<keyword evidence="2" id="KW-1133">Transmembrane helix</keyword>
<dbReference type="Proteomes" id="UP001497525">
    <property type="component" value="Unassembled WGS sequence"/>
</dbReference>
<reference evidence="6" key="1">
    <citation type="submission" date="2024-06" db="EMBL/GenBank/DDBJ databases">
        <authorList>
            <person name="Liu X."/>
            <person name="Lenzi L."/>
            <person name="Haldenby T S."/>
            <person name="Uol C."/>
        </authorList>
    </citation>
    <scope>NUCLEOTIDE SEQUENCE</scope>
</reference>
<dbReference type="CDD" id="cd00063">
    <property type="entry name" value="FN3"/>
    <property type="match status" value="2"/>
</dbReference>
<dbReference type="EMBL" id="CAXLJL010000101">
    <property type="protein sequence ID" value="CAL5131680.1"/>
    <property type="molecule type" value="Genomic_DNA"/>
</dbReference>
<dbReference type="PANTHER" id="PTHR13817">
    <property type="entry name" value="TITIN"/>
    <property type="match status" value="1"/>
</dbReference>
<feature type="domain" description="Fibronectin type-III" evidence="5">
    <location>
        <begin position="529"/>
        <end position="632"/>
    </location>
</feature>
<dbReference type="SMART" id="SM00409">
    <property type="entry name" value="IG"/>
    <property type="match status" value="3"/>
</dbReference>
<evidence type="ECO:0000259" key="5">
    <source>
        <dbReference type="PROSITE" id="PS50853"/>
    </source>
</evidence>
<feature type="transmembrane region" description="Helical" evidence="2">
    <location>
        <begin position="815"/>
        <end position="832"/>
    </location>
</feature>
<dbReference type="Pfam" id="PF13927">
    <property type="entry name" value="Ig_3"/>
    <property type="match status" value="1"/>
</dbReference>
<dbReference type="CDD" id="cd00096">
    <property type="entry name" value="Ig"/>
    <property type="match status" value="1"/>
</dbReference>
<feature type="domain" description="Ig-like" evidence="4">
    <location>
        <begin position="40"/>
        <end position="109"/>
    </location>
</feature>
<evidence type="ECO:0000313" key="7">
    <source>
        <dbReference type="Proteomes" id="UP001497525"/>
    </source>
</evidence>
<dbReference type="Gene3D" id="2.60.40.10">
    <property type="entry name" value="Immunoglobulins"/>
    <property type="match status" value="6"/>
</dbReference>
<dbReference type="InterPro" id="IPR003961">
    <property type="entry name" value="FN3_dom"/>
</dbReference>
<dbReference type="SMART" id="SM00408">
    <property type="entry name" value="IGc2"/>
    <property type="match status" value="3"/>
</dbReference>
<keyword evidence="1" id="KW-0677">Repeat</keyword>
<feature type="signal peptide" evidence="3">
    <location>
        <begin position="1"/>
        <end position="21"/>
    </location>
</feature>
<protein>
    <submittedName>
        <fullName evidence="6">Uncharacterized protein</fullName>
    </submittedName>
</protein>